<dbReference type="InterPro" id="IPR004733">
    <property type="entry name" value="PurM_cligase"/>
</dbReference>
<dbReference type="Pfam" id="PF00586">
    <property type="entry name" value="AIRS"/>
    <property type="match status" value="1"/>
</dbReference>
<evidence type="ECO:0000256" key="2">
    <source>
        <dbReference type="ARBA" id="ARBA00010280"/>
    </source>
</evidence>
<dbReference type="Proteomes" id="UP000178336">
    <property type="component" value="Unassembled WGS sequence"/>
</dbReference>
<dbReference type="PANTHER" id="PTHR10520">
    <property type="entry name" value="TRIFUNCTIONAL PURINE BIOSYNTHETIC PROTEIN ADENOSINE-3-RELATED"/>
    <property type="match status" value="1"/>
</dbReference>
<feature type="domain" description="PurM-like C-terminal" evidence="13">
    <location>
        <begin position="196"/>
        <end position="358"/>
    </location>
</feature>
<keyword evidence="7" id="KW-0067">ATP-binding</keyword>
<dbReference type="STRING" id="1797724.A3A48_00200"/>
<reference evidence="14 15" key="1">
    <citation type="journal article" date="2016" name="Nat. Commun.">
        <title>Thousands of microbial genomes shed light on interconnected biogeochemical processes in an aquifer system.</title>
        <authorList>
            <person name="Anantharaman K."/>
            <person name="Brown C.T."/>
            <person name="Hug L.A."/>
            <person name="Sharon I."/>
            <person name="Castelle C.J."/>
            <person name="Probst A.J."/>
            <person name="Thomas B.C."/>
            <person name="Singh A."/>
            <person name="Wilkins M.J."/>
            <person name="Karaoz U."/>
            <person name="Brodie E.L."/>
            <person name="Williams K.H."/>
            <person name="Hubbard S.S."/>
            <person name="Banfield J.F."/>
        </authorList>
    </citation>
    <scope>NUCLEOTIDE SEQUENCE [LARGE SCALE GENOMIC DNA]</scope>
</reference>
<comment type="catalytic activity">
    <reaction evidence="11">
        <text>2-formamido-N(1)-(5-O-phospho-beta-D-ribosyl)acetamidine + ATP = 5-amino-1-(5-phospho-beta-D-ribosyl)imidazole + ADP + phosphate + H(+)</text>
        <dbReference type="Rhea" id="RHEA:23032"/>
        <dbReference type="ChEBI" id="CHEBI:15378"/>
        <dbReference type="ChEBI" id="CHEBI:30616"/>
        <dbReference type="ChEBI" id="CHEBI:43474"/>
        <dbReference type="ChEBI" id="CHEBI:137981"/>
        <dbReference type="ChEBI" id="CHEBI:147287"/>
        <dbReference type="ChEBI" id="CHEBI:456216"/>
        <dbReference type="EC" id="6.3.3.1"/>
    </reaction>
</comment>
<dbReference type="GO" id="GO:0005524">
    <property type="term" value="F:ATP binding"/>
    <property type="evidence" value="ECO:0007669"/>
    <property type="project" value="UniProtKB-KW"/>
</dbReference>
<evidence type="ECO:0000256" key="9">
    <source>
        <dbReference type="ARBA" id="ARBA00032931"/>
    </source>
</evidence>
<sequence>MKKNNKITYAQVGDNYLIKDPVNKLSQQAAKSTGINLKKAGFNEIQATRGESAFVWKQGPFLMASVIECLGTKSLVADEMRKIADPEQSRRTYYDVIANNTVATFINDLSSVGAKPLVVHAYWAFGDNDWLEDKKRLRDFIKGWKQACDESGATWGGGETATLKGILNPDACDLAGSVVGIIKNPKNLVIDKKLRTGDRIIFVKSNGVNANGISLARSIAKKLPQGYVTKMPNGALYGEAILTKSNLYAKLIQSLIQAEIDIHYITHITGHGLRKIMRGRQNFTYVIEKLFQPQEVFKFIQKHAGLNDYEAYETYNMGQDYAIFLPAKDVKKAEAIIKKNGFESLDAGYLKKGPRQVVIKPKNVIYFANTLDIR</sequence>
<dbReference type="GO" id="GO:0046084">
    <property type="term" value="P:adenine biosynthetic process"/>
    <property type="evidence" value="ECO:0007669"/>
    <property type="project" value="TreeGrafter"/>
</dbReference>
<dbReference type="SUPFAM" id="SSF55326">
    <property type="entry name" value="PurM N-terminal domain-like"/>
    <property type="match status" value="1"/>
</dbReference>
<keyword evidence="6" id="KW-0547">Nucleotide-binding</keyword>
<evidence type="ECO:0000259" key="12">
    <source>
        <dbReference type="Pfam" id="PF00586"/>
    </source>
</evidence>
<proteinExistence type="inferred from homology"/>
<dbReference type="UniPathway" id="UPA00074">
    <property type="reaction ID" value="UER00129"/>
</dbReference>
<evidence type="ECO:0000256" key="10">
    <source>
        <dbReference type="ARBA" id="ARBA00033093"/>
    </source>
</evidence>
<dbReference type="Gene3D" id="3.90.650.10">
    <property type="entry name" value="PurM-like C-terminal domain"/>
    <property type="match status" value="1"/>
</dbReference>
<evidence type="ECO:0000256" key="7">
    <source>
        <dbReference type="ARBA" id="ARBA00022840"/>
    </source>
</evidence>
<evidence type="ECO:0000256" key="5">
    <source>
        <dbReference type="ARBA" id="ARBA00022598"/>
    </source>
</evidence>
<name>A0A1F5GSR2_9BACT</name>
<dbReference type="InterPro" id="IPR036676">
    <property type="entry name" value="PurM-like_C_sf"/>
</dbReference>
<evidence type="ECO:0000256" key="11">
    <source>
        <dbReference type="ARBA" id="ARBA00049057"/>
    </source>
</evidence>
<feature type="domain" description="PurM-like N-terminal" evidence="12">
    <location>
        <begin position="94"/>
        <end position="182"/>
    </location>
</feature>
<gene>
    <name evidence="14" type="ORF">A3A48_00200</name>
</gene>
<dbReference type="Gene3D" id="3.30.1330.10">
    <property type="entry name" value="PurM-like, N-terminal domain"/>
    <property type="match status" value="1"/>
</dbReference>
<keyword evidence="5" id="KW-0436">Ligase</keyword>
<organism evidence="14 15">
    <name type="scientific">Candidatus Curtissbacteria bacterium RIFCSPLOWO2_01_FULL_37_9</name>
    <dbReference type="NCBI Taxonomy" id="1797724"/>
    <lineage>
        <taxon>Bacteria</taxon>
        <taxon>Candidatus Curtissiibacteriota</taxon>
    </lineage>
</organism>
<dbReference type="InterPro" id="IPR010918">
    <property type="entry name" value="PurM-like_C_dom"/>
</dbReference>
<dbReference type="AlphaFoldDB" id="A0A1F5GSR2"/>
<evidence type="ECO:0000259" key="13">
    <source>
        <dbReference type="Pfam" id="PF02769"/>
    </source>
</evidence>
<dbReference type="PANTHER" id="PTHR10520:SF12">
    <property type="entry name" value="TRIFUNCTIONAL PURINE BIOSYNTHETIC PROTEIN ADENOSINE-3"/>
    <property type="match status" value="1"/>
</dbReference>
<dbReference type="GO" id="GO:0004637">
    <property type="term" value="F:phosphoribosylamine-glycine ligase activity"/>
    <property type="evidence" value="ECO:0007669"/>
    <property type="project" value="TreeGrafter"/>
</dbReference>
<evidence type="ECO:0000256" key="8">
    <source>
        <dbReference type="ARBA" id="ARBA00031908"/>
    </source>
</evidence>
<evidence type="ECO:0000256" key="6">
    <source>
        <dbReference type="ARBA" id="ARBA00022741"/>
    </source>
</evidence>
<dbReference type="SUPFAM" id="SSF56042">
    <property type="entry name" value="PurM C-terminal domain-like"/>
    <property type="match status" value="1"/>
</dbReference>
<dbReference type="GO" id="GO:0004641">
    <property type="term" value="F:phosphoribosylformylglycinamidine cyclo-ligase activity"/>
    <property type="evidence" value="ECO:0007669"/>
    <property type="project" value="UniProtKB-EC"/>
</dbReference>
<dbReference type="EMBL" id="MFBN01000036">
    <property type="protein sequence ID" value="OGD94891.1"/>
    <property type="molecule type" value="Genomic_DNA"/>
</dbReference>
<comment type="similarity">
    <text evidence="2">Belongs to the AIR synthase family.</text>
</comment>
<evidence type="ECO:0000256" key="1">
    <source>
        <dbReference type="ARBA" id="ARBA00004686"/>
    </source>
</evidence>
<evidence type="ECO:0000313" key="15">
    <source>
        <dbReference type="Proteomes" id="UP000178336"/>
    </source>
</evidence>
<dbReference type="GO" id="GO:0006189">
    <property type="term" value="P:'de novo' IMP biosynthetic process"/>
    <property type="evidence" value="ECO:0007669"/>
    <property type="project" value="UniProtKB-UniPathway"/>
</dbReference>
<protein>
    <recommendedName>
        <fullName evidence="4">Phosphoribosylformylglycinamidine cyclo-ligase</fullName>
        <ecNumber evidence="3">6.3.3.1</ecNumber>
    </recommendedName>
    <alternativeName>
        <fullName evidence="9">AIR synthase</fullName>
    </alternativeName>
    <alternativeName>
        <fullName evidence="10">AIRS</fullName>
    </alternativeName>
    <alternativeName>
        <fullName evidence="8">Phosphoribosyl-aminoimidazole synthetase</fullName>
    </alternativeName>
</protein>
<evidence type="ECO:0000256" key="4">
    <source>
        <dbReference type="ARBA" id="ARBA00020367"/>
    </source>
</evidence>
<dbReference type="GO" id="GO:0005829">
    <property type="term" value="C:cytosol"/>
    <property type="evidence" value="ECO:0007669"/>
    <property type="project" value="TreeGrafter"/>
</dbReference>
<dbReference type="InterPro" id="IPR036921">
    <property type="entry name" value="PurM-like_N_sf"/>
</dbReference>
<accession>A0A1F5GSR2</accession>
<comment type="caution">
    <text evidence="14">The sequence shown here is derived from an EMBL/GenBank/DDBJ whole genome shotgun (WGS) entry which is preliminary data.</text>
</comment>
<evidence type="ECO:0000256" key="3">
    <source>
        <dbReference type="ARBA" id="ARBA00013047"/>
    </source>
</evidence>
<evidence type="ECO:0000313" key="14">
    <source>
        <dbReference type="EMBL" id="OGD94891.1"/>
    </source>
</evidence>
<dbReference type="Pfam" id="PF02769">
    <property type="entry name" value="AIRS_C"/>
    <property type="match status" value="1"/>
</dbReference>
<comment type="pathway">
    <text evidence="1">Purine metabolism; IMP biosynthesis via de novo pathway; 5-amino-1-(5-phospho-D-ribosyl)imidazole from N(2)-formyl-N(1)-(5-phospho-D-ribosyl)glycinamide: step 2/2.</text>
</comment>
<dbReference type="InterPro" id="IPR016188">
    <property type="entry name" value="PurM-like_N"/>
</dbReference>
<dbReference type="EC" id="6.3.3.1" evidence="3"/>